<feature type="signal peptide" evidence="2">
    <location>
        <begin position="1"/>
        <end position="22"/>
    </location>
</feature>
<feature type="compositionally biased region" description="Low complexity" evidence="1">
    <location>
        <begin position="199"/>
        <end position="213"/>
    </location>
</feature>
<dbReference type="EMBL" id="QYYA01000001">
    <property type="protein sequence ID" value="RJG19737.1"/>
    <property type="molecule type" value="Genomic_DNA"/>
</dbReference>
<evidence type="ECO:0000313" key="4">
    <source>
        <dbReference type="Proteomes" id="UP000283734"/>
    </source>
</evidence>
<feature type="region of interest" description="Disordered" evidence="1">
    <location>
        <begin position="81"/>
        <end position="314"/>
    </location>
</feature>
<accession>A0A418Y2G9</accession>
<feature type="compositionally biased region" description="Low complexity" evidence="1">
    <location>
        <begin position="155"/>
        <end position="179"/>
    </location>
</feature>
<reference evidence="3 4" key="1">
    <citation type="submission" date="2018-09" db="EMBL/GenBank/DDBJ databases">
        <title>Alcanivorax profundi sp. nov., isolated from 1000 m-depth seawater of the Mariana Trench.</title>
        <authorList>
            <person name="Liu J."/>
        </authorList>
    </citation>
    <scope>NUCLEOTIDE SEQUENCE [LARGE SCALE GENOMIC DNA]</scope>
    <source>
        <strain evidence="3 4">MTEO17</strain>
    </source>
</reference>
<feature type="compositionally biased region" description="Basic and acidic residues" evidence="1">
    <location>
        <begin position="287"/>
        <end position="298"/>
    </location>
</feature>
<feature type="compositionally biased region" description="Low complexity" evidence="1">
    <location>
        <begin position="251"/>
        <end position="262"/>
    </location>
</feature>
<organism evidence="3 4">
    <name type="scientific">Alcanivorax profundi</name>
    <dbReference type="NCBI Taxonomy" id="2338368"/>
    <lineage>
        <taxon>Bacteria</taxon>
        <taxon>Pseudomonadati</taxon>
        <taxon>Pseudomonadota</taxon>
        <taxon>Gammaproteobacteria</taxon>
        <taxon>Oceanospirillales</taxon>
        <taxon>Alcanivoracaceae</taxon>
        <taxon>Alcanivorax</taxon>
    </lineage>
</organism>
<evidence type="ECO:0000256" key="2">
    <source>
        <dbReference type="SAM" id="SignalP"/>
    </source>
</evidence>
<sequence>MKTKIMPLLASAALVLPAASLAADAPQRGTPQSQVRAQHGAPLSSKGPVGTPAITRWNYDGFTVYFENGVTLHTVQDRPASQAPAVVSGPQTVDSLPPIEETQTAPAAADQQPATQQVPASDSGELTFDPVSGRFVPAGAAGQTDAAEPKPEETPAPAKSEPEAAPAAPEAKAATPSAPVAESTPPPAQTPKAEPKPEPAATSAPSEPATASPNEGEFRFDPVTGRIIIAGEQTPEQAAAKVKVGQEETLQAVESTAETTSESVREASESSQAAAERATEEMATDAEAAKESVEKAAEDSAADGGFYIDWGARQ</sequence>
<dbReference type="OrthoDB" id="7063662at2"/>
<feature type="chain" id="PRO_5019218327" evidence="2">
    <location>
        <begin position="23"/>
        <end position="314"/>
    </location>
</feature>
<dbReference type="RefSeq" id="WP_119917431.1">
    <property type="nucleotide sequence ID" value="NZ_CAXGPP010000087.1"/>
</dbReference>
<evidence type="ECO:0000313" key="3">
    <source>
        <dbReference type="EMBL" id="RJG19737.1"/>
    </source>
</evidence>
<gene>
    <name evidence="3" type="ORF">D4A39_02490</name>
</gene>
<proteinExistence type="predicted"/>
<dbReference type="AlphaFoldDB" id="A0A418Y2G9"/>
<evidence type="ECO:0000256" key="1">
    <source>
        <dbReference type="SAM" id="MobiDB-lite"/>
    </source>
</evidence>
<feature type="compositionally biased region" description="Low complexity" evidence="1">
    <location>
        <begin position="102"/>
        <end position="120"/>
    </location>
</feature>
<protein>
    <submittedName>
        <fullName evidence="3">Uncharacterized protein</fullName>
    </submittedName>
</protein>
<dbReference type="Proteomes" id="UP000283734">
    <property type="component" value="Unassembled WGS sequence"/>
</dbReference>
<feature type="region of interest" description="Disordered" evidence="1">
    <location>
        <begin position="25"/>
        <end position="49"/>
    </location>
</feature>
<name>A0A418Y2G9_9GAMM</name>
<comment type="caution">
    <text evidence="3">The sequence shown here is derived from an EMBL/GenBank/DDBJ whole genome shotgun (WGS) entry which is preliminary data.</text>
</comment>
<keyword evidence="4" id="KW-1185">Reference proteome</keyword>
<keyword evidence="2" id="KW-0732">Signal</keyword>